<dbReference type="SUPFAM" id="SSF81321">
    <property type="entry name" value="Family A G protein-coupled receptor-like"/>
    <property type="match status" value="1"/>
</dbReference>
<evidence type="ECO:0000256" key="4">
    <source>
        <dbReference type="ARBA" id="ARBA00022614"/>
    </source>
</evidence>
<dbReference type="InterPro" id="IPR002274">
    <property type="entry name" value="TSH_rcpt"/>
</dbReference>
<comment type="subcellular location">
    <subcellularLocation>
        <location evidence="1">Basolateral cell membrane</location>
        <topology evidence="1">Multi-pass membrane protein</topology>
    </subcellularLocation>
    <subcellularLocation>
        <location evidence="15">Cell membrane</location>
        <topology evidence="15">Multi-pass membrane protein</topology>
    </subcellularLocation>
</comment>
<dbReference type="Pfam" id="PF13306">
    <property type="entry name" value="LRR_5"/>
    <property type="match status" value="2"/>
</dbReference>
<sequence length="725" mass="81636">MKLLSLISMIAGLSLSLEDCPPRCKCDGNINSVSCVGVQAMPFFDPSTQEVWLVRTNISSIPQNAFANLLNVSHIYITDDDSLRSLEKHSFYNLSTVTDIKLNGIKTLSFIDQEAFKELPNLNYLGITNTALTSLPVLEFIQSRREDFILEIVDNVFMKVIPANSFAGMSMNSLTIMLNNNGLREIQSYAFNGSRLEEVYLHRNVDLEHIDEFAFYGVIHGPTHLDLSETKVHSLPSVGMDNIEKLRLNKTWALKALPPLSAFLHLQSAHLTFPSHCCGLKKLQRLRRHTEAVFCNLTRAGLGKLKESSPVVSQKFPEHQISQYLQNSVNVPNTGSTNYNLNNNNIACATEVSQDEGFFSADLAVERLRDDFDNSLCDDYDKDDGPLCTPLPDALNPCEDVMSQGFLKVLVWVVSLLAISANSLVLLTLLTCQQKLSVTRFLLGHLAFADGCMGMYLILIAFVDFYTHSRYYHYAISWQTGSGCNLAGILSVFASELSVYTLTLISFQRWHAIFNAMRPDRQMRLRHTAVLMLIGWLLCVTIALLPVLGVNSYQKVSICLPMDTETTLARAYIVSVLMSNVIAFVVVCLCYLHIYCMVHNPQHHSSRFDTSMAKRMAVLIFTNFLCLAPICFYGLSAAFHQPLMTVTDSKVLLVLFYPLNSCAHPFFYAILTKAFHRDILMLLSRIGLCKRQAYFHRSQLISITPHIYRETMLALPSKHQHPKTF</sequence>
<evidence type="ECO:0000256" key="10">
    <source>
        <dbReference type="ARBA" id="ARBA00023136"/>
    </source>
</evidence>
<keyword evidence="3 15" id="KW-1003">Cell membrane</keyword>
<evidence type="ECO:0000259" key="16">
    <source>
        <dbReference type="PROSITE" id="PS50262"/>
    </source>
</evidence>
<evidence type="ECO:0000256" key="12">
    <source>
        <dbReference type="ARBA" id="ARBA00023170"/>
    </source>
</evidence>
<keyword evidence="10 15" id="KW-0472">Membrane</keyword>
<dbReference type="InterPro" id="IPR026906">
    <property type="entry name" value="LRR_5"/>
</dbReference>
<proteinExistence type="inferred from homology"/>
<feature type="transmembrane region" description="Helical" evidence="15">
    <location>
        <begin position="569"/>
        <end position="595"/>
    </location>
</feature>
<dbReference type="PANTHER" id="PTHR24372:SF0">
    <property type="entry name" value="THYROTROPIN RECEPTOR"/>
    <property type="match status" value="1"/>
</dbReference>
<keyword evidence="4" id="KW-0433">Leucine-rich repeat</keyword>
<keyword evidence="17" id="KW-1185">Reference proteome</keyword>
<dbReference type="InterPro" id="IPR002131">
    <property type="entry name" value="Gphrmn_rcpt_fam"/>
</dbReference>
<feature type="transmembrane region" description="Helical" evidence="15">
    <location>
        <begin position="442"/>
        <end position="466"/>
    </location>
</feature>
<evidence type="ECO:0000256" key="5">
    <source>
        <dbReference type="ARBA" id="ARBA00022692"/>
    </source>
</evidence>
<dbReference type="PRINTS" id="PR00373">
    <property type="entry name" value="GLYCHORMONER"/>
</dbReference>
<keyword evidence="13" id="KW-0325">Glycoprotein</keyword>
<dbReference type="InterPro" id="IPR032675">
    <property type="entry name" value="LRR_dom_sf"/>
</dbReference>
<dbReference type="SUPFAM" id="SSF52058">
    <property type="entry name" value="L domain-like"/>
    <property type="match status" value="1"/>
</dbReference>
<evidence type="ECO:0000256" key="2">
    <source>
        <dbReference type="ARBA" id="ARBA00017324"/>
    </source>
</evidence>
<dbReference type="GO" id="GO:0016323">
    <property type="term" value="C:basolateral plasma membrane"/>
    <property type="evidence" value="ECO:0007669"/>
    <property type="project" value="UniProtKB-SubCell"/>
</dbReference>
<dbReference type="GO" id="GO:0009755">
    <property type="term" value="P:hormone-mediated signaling pathway"/>
    <property type="evidence" value="ECO:0007669"/>
    <property type="project" value="TreeGrafter"/>
</dbReference>
<dbReference type="Pfam" id="PF00001">
    <property type="entry name" value="7tm_1"/>
    <property type="match status" value="1"/>
</dbReference>
<keyword evidence="9 15" id="KW-0297">G-protein coupled receptor</keyword>
<feature type="transmembrane region" description="Helical" evidence="15">
    <location>
        <begin position="409"/>
        <end position="430"/>
    </location>
</feature>
<dbReference type="Gene3D" id="3.80.10.10">
    <property type="entry name" value="Ribonuclease Inhibitor"/>
    <property type="match status" value="1"/>
</dbReference>
<evidence type="ECO:0000256" key="11">
    <source>
        <dbReference type="ARBA" id="ARBA00023157"/>
    </source>
</evidence>
<feature type="chain" id="PRO_5013987494" description="Thyrotropin receptor" evidence="15">
    <location>
        <begin position="17"/>
        <end position="725"/>
    </location>
</feature>
<dbReference type="PROSITE" id="PS50262">
    <property type="entry name" value="G_PROTEIN_RECEP_F1_2"/>
    <property type="match status" value="1"/>
</dbReference>
<dbReference type="InParanoid" id="A0A2I4BS50"/>
<dbReference type="FunFam" id="1.20.1070.10:FF:000181">
    <property type="entry name" value="Thyrotropin receptor"/>
    <property type="match status" value="1"/>
</dbReference>
<dbReference type="GO" id="GO:0004996">
    <property type="term" value="F:thyroid-stimulating hormone receptor activity"/>
    <property type="evidence" value="ECO:0007669"/>
    <property type="project" value="InterPro"/>
</dbReference>
<dbReference type="AlphaFoldDB" id="A0A2I4BS50"/>
<evidence type="ECO:0000256" key="7">
    <source>
        <dbReference type="ARBA" id="ARBA00022737"/>
    </source>
</evidence>
<organism evidence="17 18">
    <name type="scientific">Austrofundulus limnaeus</name>
    <name type="common">Annual killifish</name>
    <dbReference type="NCBI Taxonomy" id="52670"/>
    <lineage>
        <taxon>Eukaryota</taxon>
        <taxon>Metazoa</taxon>
        <taxon>Chordata</taxon>
        <taxon>Craniata</taxon>
        <taxon>Vertebrata</taxon>
        <taxon>Euteleostomi</taxon>
        <taxon>Actinopterygii</taxon>
        <taxon>Neopterygii</taxon>
        <taxon>Teleostei</taxon>
        <taxon>Neoteleostei</taxon>
        <taxon>Acanthomorphata</taxon>
        <taxon>Ovalentaria</taxon>
        <taxon>Atherinomorphae</taxon>
        <taxon>Cyprinodontiformes</taxon>
        <taxon>Rivulidae</taxon>
        <taxon>Austrofundulus</taxon>
    </lineage>
</organism>
<reference evidence="18" key="1">
    <citation type="submission" date="2025-08" db="UniProtKB">
        <authorList>
            <consortium name="RefSeq"/>
        </authorList>
    </citation>
    <scope>IDENTIFICATION</scope>
    <source>
        <strain evidence="18">Quisiro</strain>
        <tissue evidence="18">Liver</tissue>
    </source>
</reference>
<feature type="transmembrane region" description="Helical" evidence="15">
    <location>
        <begin position="528"/>
        <end position="549"/>
    </location>
</feature>
<evidence type="ECO:0000256" key="15">
    <source>
        <dbReference type="RuleBase" id="RU361222"/>
    </source>
</evidence>
<dbReference type="Proteomes" id="UP000192220">
    <property type="component" value="Unplaced"/>
</dbReference>
<dbReference type="GO" id="GO:0007189">
    <property type="term" value="P:adenylate cyclase-activating G protein-coupled receptor signaling pathway"/>
    <property type="evidence" value="ECO:0007669"/>
    <property type="project" value="TreeGrafter"/>
</dbReference>
<keyword evidence="11" id="KW-1015">Disulfide bond</keyword>
<dbReference type="Gene3D" id="1.20.1070.10">
    <property type="entry name" value="Rhodopsin 7-helix transmembrane proteins"/>
    <property type="match status" value="1"/>
</dbReference>
<evidence type="ECO:0000256" key="9">
    <source>
        <dbReference type="ARBA" id="ARBA00023040"/>
    </source>
</evidence>
<evidence type="ECO:0000256" key="6">
    <source>
        <dbReference type="ARBA" id="ARBA00022729"/>
    </source>
</evidence>
<keyword evidence="5 15" id="KW-0812">Transmembrane</keyword>
<dbReference type="RefSeq" id="XP_013870538.1">
    <property type="nucleotide sequence ID" value="XM_014015084.1"/>
</dbReference>
<dbReference type="OrthoDB" id="5981530at2759"/>
<evidence type="ECO:0000256" key="13">
    <source>
        <dbReference type="ARBA" id="ARBA00023180"/>
    </source>
</evidence>
<evidence type="ECO:0000256" key="3">
    <source>
        <dbReference type="ARBA" id="ARBA00022475"/>
    </source>
</evidence>
<evidence type="ECO:0000313" key="17">
    <source>
        <dbReference type="Proteomes" id="UP000192220"/>
    </source>
</evidence>
<dbReference type="GO" id="GO:0008528">
    <property type="term" value="F:G protein-coupled peptide receptor activity"/>
    <property type="evidence" value="ECO:0007669"/>
    <property type="project" value="TreeGrafter"/>
</dbReference>
<feature type="signal peptide" evidence="15">
    <location>
        <begin position="1"/>
        <end position="16"/>
    </location>
</feature>
<feature type="transmembrane region" description="Helical" evidence="15">
    <location>
        <begin position="651"/>
        <end position="671"/>
    </location>
</feature>
<name>A0A2I4BS50_AUSLI</name>
<evidence type="ECO:0000256" key="14">
    <source>
        <dbReference type="ARBA" id="ARBA00023224"/>
    </source>
</evidence>
<accession>A0A2I4BS50</accession>
<feature type="domain" description="G-protein coupled receptors family 1 profile" evidence="16">
    <location>
        <begin position="421"/>
        <end position="668"/>
    </location>
</feature>
<dbReference type="PRINTS" id="PR00237">
    <property type="entry name" value="GPCRRHODOPSN"/>
</dbReference>
<dbReference type="PRINTS" id="PR01145">
    <property type="entry name" value="TSHRECEPTOR"/>
</dbReference>
<feature type="transmembrane region" description="Helical" evidence="15">
    <location>
        <begin position="616"/>
        <end position="639"/>
    </location>
</feature>
<keyword evidence="6 15" id="KW-0732">Signal</keyword>
<gene>
    <name evidence="18" type="primary">LOC106522181</name>
    <name evidence="15" type="synonym">TSHR</name>
</gene>
<dbReference type="InterPro" id="IPR017452">
    <property type="entry name" value="GPCR_Rhodpsn_7TM"/>
</dbReference>
<dbReference type="KEGG" id="alim:106522181"/>
<comment type="function">
    <text evidence="15">Receptor for the thyroid-stimulating hormone (TSH) or thyrotropin. Also acts as a receptor for the heterodimeric glycoprotein hormone (GPHA2:GPHB5) or thyrostimulin. The activity of this receptor is mediated by G proteins which activate adenylate cyclase. Plays a central role in controlling thyroid cell metabolism.</text>
</comment>
<keyword evidence="14 15" id="KW-0807">Transducer</keyword>
<dbReference type="STRING" id="52670.A0A2I4BS50"/>
<dbReference type="PANTHER" id="PTHR24372">
    <property type="entry name" value="GLYCOPROTEIN HORMONE RECEPTOR"/>
    <property type="match status" value="1"/>
</dbReference>
<keyword evidence="12 15" id="KW-0675">Receptor</keyword>
<evidence type="ECO:0000256" key="1">
    <source>
        <dbReference type="ARBA" id="ARBA00004554"/>
    </source>
</evidence>
<dbReference type="InterPro" id="IPR000276">
    <property type="entry name" value="GPCR_Rhodpsn"/>
</dbReference>
<evidence type="ECO:0000313" key="18">
    <source>
        <dbReference type="RefSeq" id="XP_013870538.1"/>
    </source>
</evidence>
<dbReference type="GeneID" id="106522181"/>
<protein>
    <recommendedName>
        <fullName evidence="2 15">Thyrotropin receptor</fullName>
    </recommendedName>
</protein>
<evidence type="ECO:0000256" key="8">
    <source>
        <dbReference type="ARBA" id="ARBA00022989"/>
    </source>
</evidence>
<keyword evidence="8 15" id="KW-1133">Transmembrane helix</keyword>
<feature type="transmembrane region" description="Helical" evidence="15">
    <location>
        <begin position="486"/>
        <end position="507"/>
    </location>
</feature>
<keyword evidence="7" id="KW-0677">Repeat</keyword>
<comment type="similarity">
    <text evidence="15">Belongs to the G-protein coupled receptor 1 family. FSH/LSH/TSH subfamily.</text>
</comment>